<dbReference type="PANTHER" id="PTHR30595:SF6">
    <property type="entry name" value="SCHLAFEN ALBA-2 DOMAIN-CONTAINING PROTEIN"/>
    <property type="match status" value="1"/>
</dbReference>
<dbReference type="PANTHER" id="PTHR30595">
    <property type="entry name" value="GLPR-RELATED TRANSCRIPTIONAL REPRESSOR"/>
    <property type="match status" value="1"/>
</dbReference>
<dbReference type="OrthoDB" id="9810282at2"/>
<proteinExistence type="predicted"/>
<keyword evidence="2" id="KW-0238">DNA-binding</keyword>
<evidence type="ECO:0000259" key="1">
    <source>
        <dbReference type="Pfam" id="PF04326"/>
    </source>
</evidence>
<keyword evidence="3" id="KW-1185">Reference proteome</keyword>
<dbReference type="InterPro" id="IPR038461">
    <property type="entry name" value="Schlafen_AlbA_2_dom_sf"/>
</dbReference>
<feature type="domain" description="Schlafen AlbA-2" evidence="1">
    <location>
        <begin position="19"/>
        <end position="142"/>
    </location>
</feature>
<name>A0A1I2RAH1_9BACT</name>
<dbReference type="InterPro" id="IPR007421">
    <property type="entry name" value="Schlafen_AlbA_2_dom"/>
</dbReference>
<organism evidence="2 3">
    <name type="scientific">Algoriphagus hitonicola</name>
    <dbReference type="NCBI Taxonomy" id="435880"/>
    <lineage>
        <taxon>Bacteria</taxon>
        <taxon>Pseudomonadati</taxon>
        <taxon>Bacteroidota</taxon>
        <taxon>Cytophagia</taxon>
        <taxon>Cytophagales</taxon>
        <taxon>Cyclobacteriaceae</taxon>
        <taxon>Algoriphagus</taxon>
    </lineage>
</organism>
<gene>
    <name evidence="2" type="ORF">SAMN04487988_10343</name>
</gene>
<evidence type="ECO:0000313" key="3">
    <source>
        <dbReference type="Proteomes" id="UP000199642"/>
    </source>
</evidence>
<dbReference type="STRING" id="435880.SAMN04487988_10343"/>
<dbReference type="Gene3D" id="3.30.950.30">
    <property type="entry name" value="Schlafen, AAA domain"/>
    <property type="match status" value="1"/>
</dbReference>
<dbReference type="EMBL" id="FOPC01000003">
    <property type="protein sequence ID" value="SFG34796.1"/>
    <property type="molecule type" value="Genomic_DNA"/>
</dbReference>
<protein>
    <submittedName>
        <fullName evidence="2">Putative DNA-binding domain-containing protein</fullName>
    </submittedName>
</protein>
<evidence type="ECO:0000313" key="2">
    <source>
        <dbReference type="EMBL" id="SFG34796.1"/>
    </source>
</evidence>
<accession>A0A1I2RAH1</accession>
<dbReference type="GO" id="GO:0003677">
    <property type="term" value="F:DNA binding"/>
    <property type="evidence" value="ECO:0007669"/>
    <property type="project" value="UniProtKB-KW"/>
</dbReference>
<dbReference type="AlphaFoldDB" id="A0A1I2RAH1"/>
<dbReference type="Proteomes" id="UP000199642">
    <property type="component" value="Unassembled WGS sequence"/>
</dbReference>
<dbReference type="Pfam" id="PF04326">
    <property type="entry name" value="SLFN_AlbA_2"/>
    <property type="match status" value="1"/>
</dbReference>
<sequence>MNFTNNDEDFVHKIIKSKEGIDLEFKQKITSETKIAKTISALANAKGGLIIVGISDQKRIVGIDPDEEIFMIEKANSIYCSPPANLSFEIIKWNDPEPSPYEQAEKYILKVEVFRNLAKPIAFLTPDGQSKIYRRSGDQSKLVP</sequence>
<dbReference type="RefSeq" id="WP_092789461.1">
    <property type="nucleotide sequence ID" value="NZ_FOPC01000003.1"/>
</dbReference>
<reference evidence="3" key="1">
    <citation type="submission" date="2016-10" db="EMBL/GenBank/DDBJ databases">
        <authorList>
            <person name="Varghese N."/>
            <person name="Submissions S."/>
        </authorList>
    </citation>
    <scope>NUCLEOTIDE SEQUENCE [LARGE SCALE GENOMIC DNA]</scope>
    <source>
        <strain evidence="3">DSM 19315</strain>
    </source>
</reference>